<feature type="domain" description="O-methyltransferase C-terminal" evidence="5">
    <location>
        <begin position="140"/>
        <end position="323"/>
    </location>
</feature>
<organism evidence="7 8">
    <name type="scientific">Amycolatopsis echigonensis</name>
    <dbReference type="NCBI Taxonomy" id="2576905"/>
    <lineage>
        <taxon>Bacteria</taxon>
        <taxon>Bacillati</taxon>
        <taxon>Actinomycetota</taxon>
        <taxon>Actinomycetes</taxon>
        <taxon>Pseudonocardiales</taxon>
        <taxon>Pseudonocardiaceae</taxon>
        <taxon>Amycolatopsis</taxon>
    </lineage>
</organism>
<feature type="active site" description="Proton acceptor" evidence="4">
    <location>
        <position position="251"/>
    </location>
</feature>
<dbReference type="EMBL" id="PJMY01000003">
    <property type="protein sequence ID" value="PKV93951.1"/>
    <property type="molecule type" value="Genomic_DNA"/>
</dbReference>
<dbReference type="AlphaFoldDB" id="A0A2N3WJA5"/>
<dbReference type="Pfam" id="PF08100">
    <property type="entry name" value="Dimerisation"/>
    <property type="match status" value="1"/>
</dbReference>
<dbReference type="CDD" id="cd02440">
    <property type="entry name" value="AdoMet_MTases"/>
    <property type="match status" value="1"/>
</dbReference>
<dbReference type="PIRSF" id="PIRSF005739">
    <property type="entry name" value="O-mtase"/>
    <property type="match status" value="1"/>
</dbReference>
<dbReference type="PROSITE" id="PS51683">
    <property type="entry name" value="SAM_OMT_II"/>
    <property type="match status" value="1"/>
</dbReference>
<dbReference type="SUPFAM" id="SSF46785">
    <property type="entry name" value="Winged helix' DNA-binding domain"/>
    <property type="match status" value="1"/>
</dbReference>
<feature type="domain" description="O-methyltransferase dimerisation" evidence="6">
    <location>
        <begin position="19"/>
        <end position="94"/>
    </location>
</feature>
<name>A0A2N3WJA5_9PSEU</name>
<evidence type="ECO:0000313" key="7">
    <source>
        <dbReference type="EMBL" id="PKV93951.1"/>
    </source>
</evidence>
<evidence type="ECO:0000256" key="4">
    <source>
        <dbReference type="PIRSR" id="PIRSR005739-1"/>
    </source>
</evidence>
<dbReference type="PANTHER" id="PTHR43712">
    <property type="entry name" value="PUTATIVE (AFU_ORTHOLOGUE AFUA_4G14580)-RELATED"/>
    <property type="match status" value="1"/>
</dbReference>
<evidence type="ECO:0000256" key="1">
    <source>
        <dbReference type="ARBA" id="ARBA00022603"/>
    </source>
</evidence>
<dbReference type="Gene3D" id="3.40.50.150">
    <property type="entry name" value="Vaccinia Virus protein VP39"/>
    <property type="match status" value="1"/>
</dbReference>
<dbReference type="PANTHER" id="PTHR43712:SF2">
    <property type="entry name" value="O-METHYLTRANSFERASE CICE"/>
    <property type="match status" value="1"/>
</dbReference>
<evidence type="ECO:0000313" key="8">
    <source>
        <dbReference type="Proteomes" id="UP000233750"/>
    </source>
</evidence>
<proteinExistence type="predicted"/>
<dbReference type="Proteomes" id="UP000233750">
    <property type="component" value="Unassembled WGS sequence"/>
</dbReference>
<sequence length="341" mass="37892">MTSRAKAPQLPDEPPETIMRLSTIFCQAEVVRCAVELGVFTMLAGKSATEQQIRQELSLDAHRTGDFLDVLAALGLLERIGELYTDSPVARSYLDENSSTYLGEFLPLLGESWRTAWDQLGPALRTGTVNTQSRGGFVAKSHTDKQRFIPFVDVMDNINVRIGAELARRVDFSAAKVVGDLGGGRGELVAALVRAHAHLQGYNYELPSAKEFVVDHLRDIGMADTIEFVGGDLFTDPIPEADILIYGQVLHGWADDKRIALVRRAYEALRPGGLLLVHDRMIDDDRRDLQRVLYSLYMRLVSPEGSEYRPADCQDWLRAAGFAEVRAEPLLNTHTLVVGRK</sequence>
<dbReference type="RefSeq" id="WP_101437497.1">
    <property type="nucleotide sequence ID" value="NZ_PJMY01000003.1"/>
</dbReference>
<dbReference type="InterPro" id="IPR016461">
    <property type="entry name" value="COMT-like"/>
</dbReference>
<dbReference type="InterPro" id="IPR036390">
    <property type="entry name" value="WH_DNA-bd_sf"/>
</dbReference>
<reference evidence="7 8" key="1">
    <citation type="submission" date="2017-12" db="EMBL/GenBank/DDBJ databases">
        <title>Sequencing the genomes of 1000 Actinobacteria strains.</title>
        <authorList>
            <person name="Klenk H.-P."/>
        </authorList>
    </citation>
    <scope>NUCLEOTIDE SEQUENCE [LARGE SCALE GENOMIC DNA]</scope>
    <source>
        <strain evidence="7 8">DSM 45165</strain>
    </source>
</reference>
<dbReference type="Pfam" id="PF00891">
    <property type="entry name" value="Methyltransf_2"/>
    <property type="match status" value="1"/>
</dbReference>
<dbReference type="InterPro" id="IPR029063">
    <property type="entry name" value="SAM-dependent_MTases_sf"/>
</dbReference>
<dbReference type="GO" id="GO:0046983">
    <property type="term" value="F:protein dimerization activity"/>
    <property type="evidence" value="ECO:0007669"/>
    <property type="project" value="InterPro"/>
</dbReference>
<gene>
    <name evidence="7" type="ORF">ATK30_4812</name>
</gene>
<keyword evidence="2" id="KW-0808">Transferase</keyword>
<evidence type="ECO:0000259" key="5">
    <source>
        <dbReference type="Pfam" id="PF00891"/>
    </source>
</evidence>
<accession>A0A2N3WJA5</accession>
<dbReference type="Gene3D" id="1.10.10.10">
    <property type="entry name" value="Winged helix-like DNA-binding domain superfamily/Winged helix DNA-binding domain"/>
    <property type="match status" value="1"/>
</dbReference>
<keyword evidence="1" id="KW-0489">Methyltransferase</keyword>
<evidence type="ECO:0000259" key="6">
    <source>
        <dbReference type="Pfam" id="PF08100"/>
    </source>
</evidence>
<protein>
    <submittedName>
        <fullName evidence="7">8-O-methyltransferase</fullName>
    </submittedName>
</protein>
<comment type="caution">
    <text evidence="7">The sequence shown here is derived from an EMBL/GenBank/DDBJ whole genome shotgun (WGS) entry which is preliminary data.</text>
</comment>
<evidence type="ECO:0000256" key="3">
    <source>
        <dbReference type="ARBA" id="ARBA00022691"/>
    </source>
</evidence>
<dbReference type="GO" id="GO:0032259">
    <property type="term" value="P:methylation"/>
    <property type="evidence" value="ECO:0007669"/>
    <property type="project" value="UniProtKB-KW"/>
</dbReference>
<dbReference type="SUPFAM" id="SSF53335">
    <property type="entry name" value="S-adenosyl-L-methionine-dependent methyltransferases"/>
    <property type="match status" value="1"/>
</dbReference>
<dbReference type="InterPro" id="IPR036388">
    <property type="entry name" value="WH-like_DNA-bd_sf"/>
</dbReference>
<dbReference type="InterPro" id="IPR001077">
    <property type="entry name" value="COMT_C"/>
</dbReference>
<dbReference type="OrthoDB" id="582216at2"/>
<evidence type="ECO:0000256" key="2">
    <source>
        <dbReference type="ARBA" id="ARBA00022679"/>
    </source>
</evidence>
<dbReference type="GO" id="GO:0008171">
    <property type="term" value="F:O-methyltransferase activity"/>
    <property type="evidence" value="ECO:0007669"/>
    <property type="project" value="InterPro"/>
</dbReference>
<keyword evidence="8" id="KW-1185">Reference proteome</keyword>
<keyword evidence="3" id="KW-0949">S-adenosyl-L-methionine</keyword>
<dbReference type="InterPro" id="IPR012967">
    <property type="entry name" value="COMT_dimerisation"/>
</dbReference>